<name>A0A5E6QPX7_PSEFL</name>
<proteinExistence type="predicted"/>
<protein>
    <submittedName>
        <fullName evidence="1">Uncharacterized protein</fullName>
    </submittedName>
</protein>
<dbReference type="AlphaFoldDB" id="A0A5E6QPX7"/>
<dbReference type="RefSeq" id="WP_224787667.1">
    <property type="nucleotide sequence ID" value="NZ_CABVGX010000006.1"/>
</dbReference>
<gene>
    <name evidence="1" type="ORF">PS645_01079</name>
</gene>
<dbReference type="Proteomes" id="UP000325607">
    <property type="component" value="Unassembled WGS sequence"/>
</dbReference>
<dbReference type="EMBL" id="CABVGX010000006">
    <property type="protein sequence ID" value="VVM57517.1"/>
    <property type="molecule type" value="Genomic_DNA"/>
</dbReference>
<reference evidence="1 2" key="1">
    <citation type="submission" date="2019-09" db="EMBL/GenBank/DDBJ databases">
        <authorList>
            <person name="Chandra G."/>
            <person name="Truman W A."/>
        </authorList>
    </citation>
    <scope>NUCLEOTIDE SEQUENCE [LARGE SCALE GENOMIC DNA]</scope>
    <source>
        <strain evidence="1">PS645</strain>
    </source>
</reference>
<accession>A0A5E6QPX7</accession>
<evidence type="ECO:0000313" key="1">
    <source>
        <dbReference type="EMBL" id="VVM57517.1"/>
    </source>
</evidence>
<organism evidence="1 2">
    <name type="scientific">Pseudomonas fluorescens</name>
    <dbReference type="NCBI Taxonomy" id="294"/>
    <lineage>
        <taxon>Bacteria</taxon>
        <taxon>Pseudomonadati</taxon>
        <taxon>Pseudomonadota</taxon>
        <taxon>Gammaproteobacteria</taxon>
        <taxon>Pseudomonadales</taxon>
        <taxon>Pseudomonadaceae</taxon>
        <taxon>Pseudomonas</taxon>
    </lineage>
</organism>
<evidence type="ECO:0000313" key="2">
    <source>
        <dbReference type="Proteomes" id="UP000325607"/>
    </source>
</evidence>
<sequence length="1261" mass="141095">MDRIDSEMNDAFDFQVFHALMGEQQRWAQLRINLQEASKEAAVLCRDLARFDPASAVPMISGLLTIPEYQSNCIRLELLVALALIHCNGRKTPSITDLQRWFAELGKTRCVLGEDPAEDVFVSLVQTDLGDYRLLEGVWESAGFYTQRVINVVATMPDRGSFSRLKRAVRSLLVISDLVCSAGRLSRYQLGSDVRHASLSPKGIGSRTSLMSRVTIPFTQLTEHGVALDDLEPFFLSPKMRSSLLSQEVGLSVLDRMPLLVQRDMLVVALPTALSTALRSFVIEFLQDSGHVDVFDKVIADEFALLLGNTPLFGGPLRAPVSWRSIGTHRWATFVHEVDLGHILAFHLFFPSVRGHDAGGLKHDGALDVELVEVLHQSMRGAEQHFGAKENFRRGLHVVVGCGWGKGYSAAIVPPENGKWAFESISAADLVRLSAMSDMTPAHFWRLEEGLSAIKRAGVELVNLNGVLNLLGWMRRNHGHLVPHDELPPGRISPERPVLLNPPLNLLRDVRAEADLAYDHHSVRDTLGTWHDVCHINPNPLFQSTAERRLYSCLDCAGKGLLIALYEGRLHLWVELDTPEMGVRDIPYRLWDMVCAWLPRIGAALDVRLSEQLAQVLKVKVVFEDDQTSLETQVVDDLLTLCSTRSTEEPQARMVVFAKGFMSGFRIPTNVAERAVVRTLTRAYLELVGEPQADSVARELESAIVENDEARSFHVHHAHRFLDYVQDQLPEELIEIDDLDIATVRLGLGWRVERNDDSDTIKGKHACNAYLNGLVMVLVGDIVAGLGRFNRGETLHRLLLNCEKAGSKERHWKRTSAAVIGLHGTAPDAIQTVVREMSRFAGTNISSRVLAEIALCACPLEGGILPADLELSTLLARVSLLMRLGGLSDAIHYNALTPQLVISPLGDILFKDDFGNNVVEPMLAQAIGDNYVESAPQQRKHYLPPEIIQSTRGRLSEEFWSSWTVEMGFDCDEARTIIGALEDMAIRENVPVLKIRRSAYYALAEEHVGEGQVRRFLEQFSLVSRPRWDKPPKKFAGKDIYPWRFGRRLSLVSRPILQVDTSDDPLLLIAPDLLRRGFAYVVDGAFRGELDQSFFQSNEMRNIWWGKASEGHTFNRKVTQTLIEAGWVAREGVVLPELLQRKLERDFGDIDVLAWRPNDGVVLVIECKDLSFARNYSEVAALLSEYQGSVVDGIPDKLRRHLDRFEFLEANLESVRRFTNLPSPRLVSCLVVSGIVPMQYARIDALTHTFVGSVEALLEVH</sequence>